<keyword evidence="2" id="KW-0238">DNA-binding</keyword>
<comment type="caution">
    <text evidence="6">The sequence shown here is derived from an EMBL/GenBank/DDBJ whole genome shotgun (WGS) entry which is preliminary data.</text>
</comment>
<sequence>MTVNHESTALNGQARPHQLVADALRARILSGELRPGAKMPTQAKLADEFGVERSVIRQALETLKDERLITNASRGAPATVAETRSGPSEPSPPEPATVGLAAHVAKAFTAPHVQIDALCLTAETLSIALTEPIRRVHAGQLTPRSVEVRVLLPSRDINLAFPIPVGDHSDDRPHRRWLGQRDFQGKALRTFLYSLRSAPSGADVSVSFRALPFTPPVKMYILNNQEALFGYYMITQREEEIEDEPVEMFDALGMQSILFPFRKAEAAKDGAPRDTTFVEQSQLWFNALWETITSDLTLTE</sequence>
<name>A0ABW7UTG3_9ACTN</name>
<organism evidence="6 7">
    <name type="scientific">Streptomyces pathocidini</name>
    <dbReference type="NCBI Taxonomy" id="1650571"/>
    <lineage>
        <taxon>Bacteria</taxon>
        <taxon>Bacillati</taxon>
        <taxon>Actinomycetota</taxon>
        <taxon>Actinomycetes</taxon>
        <taxon>Kitasatosporales</taxon>
        <taxon>Streptomycetaceae</taxon>
        <taxon>Streptomyces</taxon>
    </lineage>
</organism>
<dbReference type="PRINTS" id="PR00035">
    <property type="entry name" value="HTHGNTR"/>
</dbReference>
<evidence type="ECO:0000259" key="5">
    <source>
        <dbReference type="PROSITE" id="PS50949"/>
    </source>
</evidence>
<dbReference type="SMART" id="SM00345">
    <property type="entry name" value="HTH_GNTR"/>
    <property type="match status" value="1"/>
</dbReference>
<dbReference type="InterPro" id="IPR036390">
    <property type="entry name" value="WH_DNA-bd_sf"/>
</dbReference>
<protein>
    <submittedName>
        <fullName evidence="6">GntR family transcriptional regulator</fullName>
    </submittedName>
</protein>
<dbReference type="CDD" id="cd07377">
    <property type="entry name" value="WHTH_GntR"/>
    <property type="match status" value="1"/>
</dbReference>
<dbReference type="InterPro" id="IPR000524">
    <property type="entry name" value="Tscrpt_reg_HTH_GntR"/>
</dbReference>
<evidence type="ECO:0000256" key="1">
    <source>
        <dbReference type="ARBA" id="ARBA00023015"/>
    </source>
</evidence>
<keyword evidence="1" id="KW-0805">Transcription regulation</keyword>
<dbReference type="Gene3D" id="1.10.10.10">
    <property type="entry name" value="Winged helix-like DNA-binding domain superfamily/Winged helix DNA-binding domain"/>
    <property type="match status" value="1"/>
</dbReference>
<dbReference type="PROSITE" id="PS50949">
    <property type="entry name" value="HTH_GNTR"/>
    <property type="match status" value="1"/>
</dbReference>
<keyword evidence="7" id="KW-1185">Reference proteome</keyword>
<evidence type="ECO:0000313" key="7">
    <source>
        <dbReference type="Proteomes" id="UP001611548"/>
    </source>
</evidence>
<dbReference type="EMBL" id="JBIRWE010000006">
    <property type="protein sequence ID" value="MFI1965904.1"/>
    <property type="molecule type" value="Genomic_DNA"/>
</dbReference>
<feature type="region of interest" description="Disordered" evidence="4">
    <location>
        <begin position="70"/>
        <end position="96"/>
    </location>
</feature>
<evidence type="ECO:0000313" key="6">
    <source>
        <dbReference type="EMBL" id="MFI1965904.1"/>
    </source>
</evidence>
<evidence type="ECO:0000256" key="3">
    <source>
        <dbReference type="ARBA" id="ARBA00023163"/>
    </source>
</evidence>
<evidence type="ECO:0000256" key="4">
    <source>
        <dbReference type="SAM" id="MobiDB-lite"/>
    </source>
</evidence>
<dbReference type="PANTHER" id="PTHR43537:SF24">
    <property type="entry name" value="GLUCONATE OPERON TRANSCRIPTIONAL REPRESSOR"/>
    <property type="match status" value="1"/>
</dbReference>
<dbReference type="Pfam" id="PF00392">
    <property type="entry name" value="GntR"/>
    <property type="match status" value="1"/>
</dbReference>
<proteinExistence type="predicted"/>
<reference evidence="6 7" key="1">
    <citation type="submission" date="2024-10" db="EMBL/GenBank/DDBJ databases">
        <title>The Natural Products Discovery Center: Release of the First 8490 Sequenced Strains for Exploring Actinobacteria Biosynthetic Diversity.</title>
        <authorList>
            <person name="Kalkreuter E."/>
            <person name="Kautsar S.A."/>
            <person name="Yang D."/>
            <person name="Bader C.D."/>
            <person name="Teijaro C.N."/>
            <person name="Fluegel L."/>
            <person name="Davis C.M."/>
            <person name="Simpson J.R."/>
            <person name="Lauterbach L."/>
            <person name="Steele A.D."/>
            <person name="Gui C."/>
            <person name="Meng S."/>
            <person name="Li G."/>
            <person name="Viehrig K."/>
            <person name="Ye F."/>
            <person name="Su P."/>
            <person name="Kiefer A.F."/>
            <person name="Nichols A."/>
            <person name="Cepeda A.J."/>
            <person name="Yan W."/>
            <person name="Fan B."/>
            <person name="Jiang Y."/>
            <person name="Adhikari A."/>
            <person name="Zheng C.-J."/>
            <person name="Schuster L."/>
            <person name="Cowan T.M."/>
            <person name="Smanski M.J."/>
            <person name="Chevrette M.G."/>
            <person name="De Carvalho L.P.S."/>
            <person name="Shen B."/>
        </authorList>
    </citation>
    <scope>NUCLEOTIDE SEQUENCE [LARGE SCALE GENOMIC DNA]</scope>
    <source>
        <strain evidence="6 7">NPDC020327</strain>
    </source>
</reference>
<dbReference type="SUPFAM" id="SSF46785">
    <property type="entry name" value="Winged helix' DNA-binding domain"/>
    <property type="match status" value="1"/>
</dbReference>
<dbReference type="RefSeq" id="WP_055471180.1">
    <property type="nucleotide sequence ID" value="NZ_JBIRWE010000006.1"/>
</dbReference>
<dbReference type="Proteomes" id="UP001611548">
    <property type="component" value="Unassembled WGS sequence"/>
</dbReference>
<keyword evidence="3" id="KW-0804">Transcription</keyword>
<dbReference type="PANTHER" id="PTHR43537">
    <property type="entry name" value="TRANSCRIPTIONAL REGULATOR, GNTR FAMILY"/>
    <property type="match status" value="1"/>
</dbReference>
<feature type="domain" description="HTH gntR-type" evidence="5">
    <location>
        <begin position="14"/>
        <end position="83"/>
    </location>
</feature>
<accession>A0ABW7UTG3</accession>
<evidence type="ECO:0000256" key="2">
    <source>
        <dbReference type="ARBA" id="ARBA00023125"/>
    </source>
</evidence>
<dbReference type="InterPro" id="IPR036388">
    <property type="entry name" value="WH-like_DNA-bd_sf"/>
</dbReference>
<gene>
    <name evidence="6" type="ORF">ACH429_17635</name>
</gene>